<evidence type="ECO:0000313" key="2">
    <source>
        <dbReference type="EMBL" id="PSN65524.1"/>
    </source>
</evidence>
<sequence length="178" mass="20125">MALVLWAFYEMMDIRHGTGTPDVYVVGKGDGIRNLAVLIIIWLVALAIYGKLAEIIVCAARNWDGLVREKIFDQEMEDAPRSVPTIKKALQLETLQTSSDTKERISLSVTMPLIMVSTIHHQPWEGILRHDVIRFMLFAQMAGARLTFILIVAAIVAVWSMPLVTRIPGFWQFWFAIG</sequence>
<organism evidence="2 3">
    <name type="scientific">Corynespora cassiicola Philippines</name>
    <dbReference type="NCBI Taxonomy" id="1448308"/>
    <lineage>
        <taxon>Eukaryota</taxon>
        <taxon>Fungi</taxon>
        <taxon>Dikarya</taxon>
        <taxon>Ascomycota</taxon>
        <taxon>Pezizomycotina</taxon>
        <taxon>Dothideomycetes</taxon>
        <taxon>Pleosporomycetidae</taxon>
        <taxon>Pleosporales</taxon>
        <taxon>Corynesporascaceae</taxon>
        <taxon>Corynespora</taxon>
    </lineage>
</organism>
<proteinExistence type="predicted"/>
<keyword evidence="1" id="KW-1133">Transmembrane helix</keyword>
<name>A0A2T2NJB1_CORCC</name>
<evidence type="ECO:0000256" key="1">
    <source>
        <dbReference type="SAM" id="Phobius"/>
    </source>
</evidence>
<evidence type="ECO:0000313" key="3">
    <source>
        <dbReference type="Proteomes" id="UP000240883"/>
    </source>
</evidence>
<dbReference type="AlphaFoldDB" id="A0A2T2NJB1"/>
<gene>
    <name evidence="2" type="ORF">BS50DRAFT_636287</name>
</gene>
<dbReference type="EMBL" id="KZ678137">
    <property type="protein sequence ID" value="PSN65524.1"/>
    <property type="molecule type" value="Genomic_DNA"/>
</dbReference>
<keyword evidence="1" id="KW-0812">Transmembrane</keyword>
<protein>
    <submittedName>
        <fullName evidence="2">Uncharacterized protein</fullName>
    </submittedName>
</protein>
<accession>A0A2T2NJB1</accession>
<keyword evidence="3" id="KW-1185">Reference proteome</keyword>
<feature type="transmembrane region" description="Helical" evidence="1">
    <location>
        <begin position="35"/>
        <end position="60"/>
    </location>
</feature>
<keyword evidence="1" id="KW-0472">Membrane</keyword>
<dbReference type="Proteomes" id="UP000240883">
    <property type="component" value="Unassembled WGS sequence"/>
</dbReference>
<reference evidence="2 3" key="1">
    <citation type="journal article" date="2018" name="Front. Microbiol.">
        <title>Genome-Wide Analysis of Corynespora cassiicola Leaf Fall Disease Putative Effectors.</title>
        <authorList>
            <person name="Lopez D."/>
            <person name="Ribeiro S."/>
            <person name="Label P."/>
            <person name="Fumanal B."/>
            <person name="Venisse J.S."/>
            <person name="Kohler A."/>
            <person name="de Oliveira R.R."/>
            <person name="Labutti K."/>
            <person name="Lipzen A."/>
            <person name="Lail K."/>
            <person name="Bauer D."/>
            <person name="Ohm R.A."/>
            <person name="Barry K.W."/>
            <person name="Spatafora J."/>
            <person name="Grigoriev I.V."/>
            <person name="Martin F.M."/>
            <person name="Pujade-Renaud V."/>
        </authorList>
    </citation>
    <scope>NUCLEOTIDE SEQUENCE [LARGE SCALE GENOMIC DNA]</scope>
    <source>
        <strain evidence="2 3">Philippines</strain>
    </source>
</reference>
<feature type="transmembrane region" description="Helical" evidence="1">
    <location>
        <begin position="142"/>
        <end position="161"/>
    </location>
</feature>